<evidence type="ECO:0000313" key="6">
    <source>
        <dbReference type="Proteomes" id="UP000248214"/>
    </source>
</evidence>
<keyword evidence="3" id="KW-0560">Oxidoreductase</keyword>
<dbReference type="Proteomes" id="UP000248214">
    <property type="component" value="Unassembled WGS sequence"/>
</dbReference>
<evidence type="ECO:0000256" key="2">
    <source>
        <dbReference type="ARBA" id="ARBA00022857"/>
    </source>
</evidence>
<dbReference type="SUPFAM" id="SSF51735">
    <property type="entry name" value="NAD(P)-binding Rossmann-fold domains"/>
    <property type="match status" value="1"/>
</dbReference>
<dbReference type="GO" id="GO:0016491">
    <property type="term" value="F:oxidoreductase activity"/>
    <property type="evidence" value="ECO:0007669"/>
    <property type="project" value="UniProtKB-KW"/>
</dbReference>
<dbReference type="Gene3D" id="3.40.50.720">
    <property type="entry name" value="NAD(P)-binding Rossmann-like Domain"/>
    <property type="match status" value="1"/>
</dbReference>
<dbReference type="PANTHER" id="PTHR42879:SF2">
    <property type="entry name" value="3-OXOACYL-[ACYL-CARRIER-PROTEIN] REDUCTASE FABG"/>
    <property type="match status" value="1"/>
</dbReference>
<evidence type="ECO:0000256" key="3">
    <source>
        <dbReference type="ARBA" id="ARBA00023002"/>
    </source>
</evidence>
<dbReference type="PRINTS" id="PR00080">
    <property type="entry name" value="SDRFAMILY"/>
</dbReference>
<dbReference type="FunFam" id="3.40.50.720:FF:000115">
    <property type="entry name" value="3-oxoacyl-[acyl-carrier-protein] reductase FabG"/>
    <property type="match status" value="1"/>
</dbReference>
<dbReference type="SMART" id="SM00822">
    <property type="entry name" value="PKS_KR"/>
    <property type="match status" value="1"/>
</dbReference>
<dbReference type="InterPro" id="IPR050259">
    <property type="entry name" value="SDR"/>
</dbReference>
<comment type="caution">
    <text evidence="5">The sequence shown here is derived from an EMBL/GenBank/DDBJ whole genome shotgun (WGS) entry which is preliminary data.</text>
</comment>
<dbReference type="NCBIfam" id="NF009466">
    <property type="entry name" value="PRK12826.1-2"/>
    <property type="match status" value="1"/>
</dbReference>
<organism evidence="5 6">
    <name type="scientific">Salipaludibacillus keqinensis</name>
    <dbReference type="NCBI Taxonomy" id="2045207"/>
    <lineage>
        <taxon>Bacteria</taxon>
        <taxon>Bacillati</taxon>
        <taxon>Bacillota</taxon>
        <taxon>Bacilli</taxon>
        <taxon>Bacillales</taxon>
        <taxon>Bacillaceae</taxon>
    </lineage>
</organism>
<name>A0A323THI3_9BACI</name>
<feature type="domain" description="Ketoreductase" evidence="4">
    <location>
        <begin position="8"/>
        <end position="186"/>
    </location>
</feature>
<gene>
    <name evidence="5" type="ORF">CR194_07280</name>
</gene>
<keyword evidence="2" id="KW-0521">NADP</keyword>
<sequence>MSGRFEGRVAFVTGGSRGIGKAVAQTFAEEGAKVAIIDINEEAMSETEKEFKEKGYEVFVKKVNVVEAKEVETAIEEVVKSFGSLDILVNNAGIIRDNMLFKMTDSDWQMVMDVHLKGSFNVSRAAQKYMVNQKYGRIISISSASALGNRGQANYATAKAGLQGFTKTLAIELGKYGITSNSVAPGFIETEMTKETAQRVGVPFDDFIKGAIRTIPAARTGKPEDIANAVAFFADEKSSFVNGQVIYVAGGPKN</sequence>
<evidence type="ECO:0000256" key="1">
    <source>
        <dbReference type="ARBA" id="ARBA00006484"/>
    </source>
</evidence>
<protein>
    <submittedName>
        <fullName evidence="5">Beta-ketoacyl-ACP reductase</fullName>
    </submittedName>
</protein>
<evidence type="ECO:0000259" key="4">
    <source>
        <dbReference type="SMART" id="SM00822"/>
    </source>
</evidence>
<dbReference type="PRINTS" id="PR00081">
    <property type="entry name" value="GDHRDH"/>
</dbReference>
<dbReference type="InterPro" id="IPR036291">
    <property type="entry name" value="NAD(P)-bd_dom_sf"/>
</dbReference>
<evidence type="ECO:0000313" key="5">
    <source>
        <dbReference type="EMBL" id="PYZ92997.1"/>
    </source>
</evidence>
<dbReference type="InterPro" id="IPR002347">
    <property type="entry name" value="SDR_fam"/>
</dbReference>
<reference evidence="5 6" key="1">
    <citation type="submission" date="2017-10" db="EMBL/GenBank/DDBJ databases">
        <title>Bacillus sp. nov., a halophilic bacterium isolated from a Keqin Lake.</title>
        <authorList>
            <person name="Wang H."/>
        </authorList>
    </citation>
    <scope>NUCLEOTIDE SEQUENCE [LARGE SCALE GENOMIC DNA]</scope>
    <source>
        <strain evidence="5 6">KQ-12</strain>
    </source>
</reference>
<proteinExistence type="inferred from homology"/>
<dbReference type="PROSITE" id="PS00061">
    <property type="entry name" value="ADH_SHORT"/>
    <property type="match status" value="1"/>
</dbReference>
<dbReference type="InterPro" id="IPR020904">
    <property type="entry name" value="Sc_DH/Rdtase_CS"/>
</dbReference>
<dbReference type="RefSeq" id="WP_110609027.1">
    <property type="nucleotide sequence ID" value="NZ_PDOD01000002.1"/>
</dbReference>
<accession>A0A323THI3</accession>
<dbReference type="AlphaFoldDB" id="A0A323THI3"/>
<dbReference type="EMBL" id="PDOD01000002">
    <property type="protein sequence ID" value="PYZ92997.1"/>
    <property type="molecule type" value="Genomic_DNA"/>
</dbReference>
<dbReference type="PANTHER" id="PTHR42879">
    <property type="entry name" value="3-OXOACYL-(ACYL-CARRIER-PROTEIN) REDUCTASE"/>
    <property type="match status" value="1"/>
</dbReference>
<keyword evidence="6" id="KW-1185">Reference proteome</keyword>
<dbReference type="Pfam" id="PF13561">
    <property type="entry name" value="adh_short_C2"/>
    <property type="match status" value="1"/>
</dbReference>
<dbReference type="OrthoDB" id="9803333at2"/>
<comment type="similarity">
    <text evidence="1">Belongs to the short-chain dehydrogenases/reductases (SDR) family.</text>
</comment>
<dbReference type="GO" id="GO:0032787">
    <property type="term" value="P:monocarboxylic acid metabolic process"/>
    <property type="evidence" value="ECO:0007669"/>
    <property type="project" value="UniProtKB-ARBA"/>
</dbReference>
<dbReference type="InterPro" id="IPR057326">
    <property type="entry name" value="KR_dom"/>
</dbReference>